<dbReference type="GO" id="GO:0008270">
    <property type="term" value="F:zinc ion binding"/>
    <property type="evidence" value="ECO:0007669"/>
    <property type="project" value="InterPro"/>
</dbReference>
<accession>A0A4R0WU19</accession>
<dbReference type="SUPFAM" id="SSF57783">
    <property type="entry name" value="Zinc beta-ribbon"/>
    <property type="match status" value="1"/>
</dbReference>
<keyword evidence="3" id="KW-1185">Reference proteome</keyword>
<evidence type="ECO:0000313" key="2">
    <source>
        <dbReference type="EMBL" id="TCF97626.1"/>
    </source>
</evidence>
<dbReference type="GO" id="GO:0004386">
    <property type="term" value="F:helicase activity"/>
    <property type="evidence" value="ECO:0007669"/>
    <property type="project" value="InterPro"/>
</dbReference>
<dbReference type="Pfam" id="PF08273">
    <property type="entry name" value="Zn_Ribbon_Prim"/>
    <property type="match status" value="1"/>
</dbReference>
<feature type="domain" description="DNA primase/helicase Gp4 N-terminal Bacteriophage T7-like" evidence="1">
    <location>
        <begin position="46"/>
        <end position="87"/>
    </location>
</feature>
<evidence type="ECO:0000259" key="1">
    <source>
        <dbReference type="SMART" id="SM00778"/>
    </source>
</evidence>
<reference evidence="2 3" key="1">
    <citation type="submission" date="2017-02" db="EMBL/GenBank/DDBJ databases">
        <title>Paraburkholderia sophoroidis sp. nov. and Paraburkholderia steynii sp. nov. rhizobial symbionts of the fynbos legume Hypocalyptus sophoroides.</title>
        <authorList>
            <person name="Steenkamp E.T."/>
            <person name="Beukes C.W."/>
            <person name="Van Zyl E."/>
            <person name="Avontuur J."/>
            <person name="Chan W.Y."/>
            <person name="Hassen A."/>
            <person name="Palmer M."/>
            <person name="Mthombeni L."/>
            <person name="Phalane F."/>
            <person name="Sereme K."/>
            <person name="Venter S.N."/>
        </authorList>
    </citation>
    <scope>NUCLEOTIDE SEQUENCE [LARGE SCALE GENOMIC DNA]</scope>
    <source>
        <strain evidence="2 3">HC1.1ba</strain>
    </source>
</reference>
<organism evidence="2 3">
    <name type="scientific">Paraburkholderia steynii</name>
    <dbReference type="NCBI Taxonomy" id="1245441"/>
    <lineage>
        <taxon>Bacteria</taxon>
        <taxon>Pseudomonadati</taxon>
        <taxon>Pseudomonadota</taxon>
        <taxon>Betaproteobacteria</taxon>
        <taxon>Burkholderiales</taxon>
        <taxon>Burkholderiaceae</taxon>
        <taxon>Paraburkholderia</taxon>
    </lineage>
</organism>
<dbReference type="Proteomes" id="UP000294200">
    <property type="component" value="Unassembled WGS sequence"/>
</dbReference>
<evidence type="ECO:0000313" key="3">
    <source>
        <dbReference type="Proteomes" id="UP000294200"/>
    </source>
</evidence>
<dbReference type="SMART" id="SM00778">
    <property type="entry name" value="Prim_Zn_Ribbon"/>
    <property type="match status" value="1"/>
</dbReference>
<name>A0A4R0WU19_9BURK</name>
<protein>
    <submittedName>
        <fullName evidence="2">Zinc-binding protein</fullName>
    </submittedName>
</protein>
<dbReference type="AlphaFoldDB" id="A0A4R0WU19"/>
<proteinExistence type="predicted"/>
<comment type="caution">
    <text evidence="2">The sequence shown here is derived from an EMBL/GenBank/DDBJ whole genome shotgun (WGS) entry which is preliminary data.</text>
</comment>
<gene>
    <name evidence="2" type="ORF">BZM27_55370</name>
</gene>
<dbReference type="EMBL" id="MWML01001204">
    <property type="protein sequence ID" value="TCF97626.1"/>
    <property type="molecule type" value="Genomic_DNA"/>
</dbReference>
<dbReference type="InterPro" id="IPR013237">
    <property type="entry name" value="Phage_T7_Gp4_N"/>
</dbReference>
<sequence length="127" mass="14131">MTVRGKELSPEQYAWLQQKLASFERSPEQWISLLVSYGVPADRLTGDACACPVCGGDDRFTYDNKRGRRDWVCRQCNYGKPMAGDGLQLITRLNKIGLYRLMRQLDGGPAPRAINSAAAATAPKPKR</sequence>
<feature type="non-terminal residue" evidence="2">
    <location>
        <position position="127"/>
    </location>
</feature>